<keyword evidence="1" id="KW-1133">Transmembrane helix</keyword>
<proteinExistence type="predicted"/>
<dbReference type="EMBL" id="CYSF01000006">
    <property type="protein sequence ID" value="CUH83631.1"/>
    <property type="molecule type" value="Genomic_DNA"/>
</dbReference>
<gene>
    <name evidence="2" type="ORF">TM5383_00827</name>
</gene>
<name>A0A0P1GMM5_9RHOB</name>
<protein>
    <recommendedName>
        <fullName evidence="4">Apolipoprotein acyltransferase</fullName>
    </recommendedName>
</protein>
<keyword evidence="3" id="KW-1185">Reference proteome</keyword>
<reference evidence="2 3" key="1">
    <citation type="submission" date="2015-09" db="EMBL/GenBank/DDBJ databases">
        <authorList>
            <consortium name="Swine Surveillance"/>
        </authorList>
    </citation>
    <scope>NUCLEOTIDE SEQUENCE [LARGE SCALE GENOMIC DNA]</scope>
    <source>
        <strain evidence="2 3">CECT 8383</strain>
    </source>
</reference>
<dbReference type="Proteomes" id="UP000051681">
    <property type="component" value="Unassembled WGS sequence"/>
</dbReference>
<evidence type="ECO:0008006" key="4">
    <source>
        <dbReference type="Google" id="ProtNLM"/>
    </source>
</evidence>
<dbReference type="RefSeq" id="WP_058317781.1">
    <property type="nucleotide sequence ID" value="NZ_CYSF01000006.1"/>
</dbReference>
<evidence type="ECO:0000313" key="2">
    <source>
        <dbReference type="EMBL" id="CUH83631.1"/>
    </source>
</evidence>
<dbReference type="AlphaFoldDB" id="A0A0P1GMM5"/>
<accession>A0A0P1GMM5</accession>
<keyword evidence="1" id="KW-0812">Transmembrane</keyword>
<feature type="transmembrane region" description="Helical" evidence="1">
    <location>
        <begin position="28"/>
        <end position="50"/>
    </location>
</feature>
<dbReference type="STRING" id="340021.TM5383_00827"/>
<evidence type="ECO:0000313" key="3">
    <source>
        <dbReference type="Proteomes" id="UP000051681"/>
    </source>
</evidence>
<organism evidence="2 3">
    <name type="scientific">Thalassovita mediterranea</name>
    <dbReference type="NCBI Taxonomy" id="340021"/>
    <lineage>
        <taxon>Bacteria</taxon>
        <taxon>Pseudomonadati</taxon>
        <taxon>Pseudomonadota</taxon>
        <taxon>Alphaproteobacteria</taxon>
        <taxon>Rhodobacterales</taxon>
        <taxon>Roseobacteraceae</taxon>
        <taxon>Thalassovita</taxon>
    </lineage>
</organism>
<evidence type="ECO:0000256" key="1">
    <source>
        <dbReference type="SAM" id="Phobius"/>
    </source>
</evidence>
<keyword evidence="1" id="KW-0472">Membrane</keyword>
<sequence>MIVIAGLVLGLLFGASLAKRRKGQTKDMLQYAAAYAILFSIIGLFITIIIHRAAV</sequence>